<feature type="region of interest" description="Disordered" evidence="1">
    <location>
        <begin position="1"/>
        <end position="21"/>
    </location>
</feature>
<gene>
    <name evidence="2" type="ORF">HMPREF9020_01350</name>
</gene>
<dbReference type="HOGENOM" id="CLU_137928_0_0_11"/>
<sequence>MTDKAEITENPATSEKASVPVSGKREVAIKRAYDQPDPADGYRILVDRLWPRGISKARARIDLWLKDIAPSNDLRKSWGHNPQTFDDFIAAYRKEIEERSQGLTVLEETLAAHQRVTLVYAAKSPVYNQAAVLRDYLLDHPELFPGLELVLV</sequence>
<protein>
    <recommendedName>
        <fullName evidence="4">MarR family transcriptional regulator</fullName>
    </recommendedName>
</protein>
<name>W5IH29_SCAIO</name>
<evidence type="ECO:0008006" key="4">
    <source>
        <dbReference type="Google" id="ProtNLM"/>
    </source>
</evidence>
<dbReference type="Proteomes" id="UP000005777">
    <property type="component" value="Unassembled WGS sequence"/>
</dbReference>
<keyword evidence="3" id="KW-1185">Reference proteome</keyword>
<dbReference type="AlphaFoldDB" id="W5IH29"/>
<dbReference type="Pfam" id="PF22752">
    <property type="entry name" value="DUF488-N3i"/>
    <property type="match status" value="1"/>
</dbReference>
<dbReference type="EMBL" id="ADCX01000013">
    <property type="protein sequence ID" value="EFG26266.2"/>
    <property type="molecule type" value="Genomic_DNA"/>
</dbReference>
<organism evidence="2 3">
    <name type="scientific">Scardovia inopinata F0304</name>
    <dbReference type="NCBI Taxonomy" id="641146"/>
    <lineage>
        <taxon>Bacteria</taxon>
        <taxon>Bacillati</taxon>
        <taxon>Actinomycetota</taxon>
        <taxon>Actinomycetes</taxon>
        <taxon>Bifidobacteriales</taxon>
        <taxon>Bifidobacteriaceae</taxon>
        <taxon>Scardovia</taxon>
    </lineage>
</organism>
<accession>W5IH29</accession>
<evidence type="ECO:0000313" key="2">
    <source>
        <dbReference type="EMBL" id="EFG26266.2"/>
    </source>
</evidence>
<reference evidence="2 3" key="1">
    <citation type="submission" date="2012-01" db="EMBL/GenBank/DDBJ databases">
        <title>The Genome Sequence of Scardovia inopinata F0304.</title>
        <authorList>
            <consortium name="The Broad Institute Genome Sequencing Platform"/>
            <person name="Ward D."/>
            <person name="Earl A."/>
            <person name="Feldgarden M."/>
            <person name="Gevers D."/>
            <person name="Young S."/>
            <person name="Zeng Q."/>
            <person name="Koehrsen M."/>
            <person name="Alvarado L."/>
            <person name="Berlin A.M."/>
            <person name="Borenstein D."/>
            <person name="Chapman S.B."/>
            <person name="Chen Z."/>
            <person name="Engels R."/>
            <person name="Freedman E."/>
            <person name="Gellesch M."/>
            <person name="Goldberg J."/>
            <person name="Griggs A."/>
            <person name="Gujja S."/>
            <person name="Heilman E.R."/>
            <person name="Heiman D.I."/>
            <person name="Hepburn T.A."/>
            <person name="Howarth C."/>
            <person name="Jen D."/>
            <person name="Larson L."/>
            <person name="Mehta T."/>
            <person name="Park D."/>
            <person name="Pearson M."/>
            <person name="Richards J."/>
            <person name="Roberts A."/>
            <person name="Saif S."/>
            <person name="Shea T.D."/>
            <person name="Shenoy N."/>
            <person name="Sisk P."/>
            <person name="Stolte C."/>
            <person name="Sykes S.N."/>
            <person name="Walk T."/>
            <person name="White J."/>
            <person name="Yandava C."/>
            <person name="Izard J."/>
            <person name="Baranova O.V."/>
            <person name="Blanton J.M."/>
            <person name="Tanner A.C."/>
            <person name="Dewhirst F."/>
            <person name="Haas B."/>
            <person name="Nusbaum C."/>
            <person name="Birren B."/>
        </authorList>
    </citation>
    <scope>NUCLEOTIDE SEQUENCE [LARGE SCALE GENOMIC DNA]</scope>
    <source>
        <strain evidence="2 3">F0304</strain>
    </source>
</reference>
<dbReference type="PANTHER" id="PTHR36849">
    <property type="entry name" value="CYTOPLASMIC PROTEIN-RELATED"/>
    <property type="match status" value="1"/>
</dbReference>
<evidence type="ECO:0000313" key="3">
    <source>
        <dbReference type="Proteomes" id="UP000005777"/>
    </source>
</evidence>
<dbReference type="eggNOG" id="COG3189">
    <property type="taxonomic scope" value="Bacteria"/>
</dbReference>
<proteinExistence type="predicted"/>
<comment type="caution">
    <text evidence="2">The sequence shown here is derived from an EMBL/GenBank/DDBJ whole genome shotgun (WGS) entry which is preliminary data.</text>
</comment>
<dbReference type="InterPro" id="IPR052552">
    <property type="entry name" value="YeaO-like"/>
</dbReference>
<dbReference type="PANTHER" id="PTHR36849:SF1">
    <property type="entry name" value="CYTOPLASMIC PROTEIN"/>
    <property type="match status" value="1"/>
</dbReference>
<evidence type="ECO:0000256" key="1">
    <source>
        <dbReference type="SAM" id="MobiDB-lite"/>
    </source>
</evidence>